<feature type="region of interest" description="Disordered" evidence="1">
    <location>
        <begin position="581"/>
        <end position="733"/>
    </location>
</feature>
<reference evidence="3" key="2">
    <citation type="submission" date="2019-10" db="EMBL/GenBank/DDBJ databases">
        <authorList>
            <consortium name="NCBI Genome Project"/>
        </authorList>
    </citation>
    <scope>NUCLEOTIDE SEQUENCE</scope>
    <source>
        <strain evidence="3">NI907</strain>
    </source>
</reference>
<name>A0A6P8BHS0_PYRGI</name>
<reference evidence="3" key="3">
    <citation type="submission" date="2025-08" db="UniProtKB">
        <authorList>
            <consortium name="RefSeq"/>
        </authorList>
    </citation>
    <scope>IDENTIFICATION</scope>
    <source>
        <strain evidence="3">NI907</strain>
    </source>
</reference>
<dbReference type="RefSeq" id="XP_030986848.1">
    <property type="nucleotide sequence ID" value="XM_031121327.1"/>
</dbReference>
<feature type="compositionally biased region" description="Basic and acidic residues" evidence="1">
    <location>
        <begin position="450"/>
        <end position="503"/>
    </location>
</feature>
<feature type="compositionally biased region" description="Basic and acidic residues" evidence="1">
    <location>
        <begin position="268"/>
        <end position="321"/>
    </location>
</feature>
<feature type="region of interest" description="Disordered" evidence="1">
    <location>
        <begin position="268"/>
        <end position="503"/>
    </location>
</feature>
<feature type="compositionally biased region" description="Basic and acidic residues" evidence="1">
    <location>
        <begin position="98"/>
        <end position="118"/>
    </location>
</feature>
<sequence length="733" mass="87077">MPNRPTPSPSPSPTRDRRSGGVRERRRSPSPSHVGPGPRPAGGHSRSPSPVQERSSRFGGRSDRLHDRSPPHTRSRSRPAARRRSRSRSLSHSRSRSRSRDRTGAKQRSDRLGDDNGRSRRRRSRSRSRSRSTSRSDSRSRSELRRDLEYEKGKARHEGKKEAAVKTSAMFLGAIAVTSLAVHKFWPKGFPYGDKEEWETREIPKHAQKVKEDLFEKREEVHRKIEDMTHGRRPMLEGRPGRSDSMASVGSSNGRRYAEYDRERMYYEDHQDRRFLPAAREREGRPGPDQEIIWVDREGRRIDPQPRNERVYRRQETRYRGDNAPPVDTGARLVSRSREEVEVHQPPARSSRPMLEDASQRPRDMPWENDERRNLPEDTSSRSSLKYMEPEVSKPPRYEKVTTRKERTVINERAVSPPDEWVRERDLGRDRPWNERTKERHQTTENGRLSLHDLKRDHVRTPDPPSREIVTEHREVVLRPDQSLGREYEGPRDGDRIRDSPSREIIAERREVVRERDLSLGHDHERPRDQIPKRKVVETQEIVREKVIPPPVEYHRESERTRELDLEPDIITVERYEKIRHRDLSPRGHNPARDRQPKEIIVEQQEIVRGRAHSHPRDYEDERECNMTTKKVIRERREEIRDRSLSPHYEYERTREQPREFQEEHRVIREREISPPREWDRPRERRSNHEVLGPIEDEYLYLPVRTRRNGASPTPHSRRGDRERTRGEEVDYY</sequence>
<protein>
    <submittedName>
        <fullName evidence="3">Uncharacterized protein</fullName>
    </submittedName>
</protein>
<feature type="compositionally biased region" description="Basic and acidic residues" evidence="1">
    <location>
        <begin position="581"/>
        <end position="620"/>
    </location>
</feature>
<feature type="compositionally biased region" description="Basic and acidic residues" evidence="1">
    <location>
        <begin position="354"/>
        <end position="380"/>
    </location>
</feature>
<evidence type="ECO:0000313" key="2">
    <source>
        <dbReference type="Proteomes" id="UP000515153"/>
    </source>
</evidence>
<dbReference type="Proteomes" id="UP000515153">
    <property type="component" value="Unplaced"/>
</dbReference>
<feature type="compositionally biased region" description="Basic and acidic residues" evidence="1">
    <location>
        <begin position="718"/>
        <end position="733"/>
    </location>
</feature>
<feature type="compositionally biased region" description="Basic and acidic residues" evidence="1">
    <location>
        <begin position="388"/>
        <end position="410"/>
    </location>
</feature>
<feature type="compositionally biased region" description="Basic residues" evidence="1">
    <location>
        <begin position="71"/>
        <end position="97"/>
    </location>
</feature>
<gene>
    <name evidence="3" type="ORF">PgNI_01253</name>
</gene>
<organism evidence="2 3">
    <name type="scientific">Pyricularia grisea</name>
    <name type="common">Crabgrass-specific blast fungus</name>
    <name type="synonym">Magnaporthe grisea</name>
    <dbReference type="NCBI Taxonomy" id="148305"/>
    <lineage>
        <taxon>Eukaryota</taxon>
        <taxon>Fungi</taxon>
        <taxon>Dikarya</taxon>
        <taxon>Ascomycota</taxon>
        <taxon>Pezizomycotina</taxon>
        <taxon>Sordariomycetes</taxon>
        <taxon>Sordariomycetidae</taxon>
        <taxon>Magnaporthales</taxon>
        <taxon>Pyriculariaceae</taxon>
        <taxon>Pyricularia</taxon>
    </lineage>
</organism>
<feature type="compositionally biased region" description="Basic and acidic residues" evidence="1">
    <location>
        <begin position="230"/>
        <end position="242"/>
    </location>
</feature>
<feature type="compositionally biased region" description="Basic and acidic residues" evidence="1">
    <location>
        <begin position="14"/>
        <end position="23"/>
    </location>
</feature>
<feature type="compositionally biased region" description="Basic and acidic residues" evidence="1">
    <location>
        <begin position="54"/>
        <end position="70"/>
    </location>
</feature>
<feature type="compositionally biased region" description="Basic and acidic residues" evidence="1">
    <location>
        <begin position="635"/>
        <end position="689"/>
    </location>
</feature>
<evidence type="ECO:0000256" key="1">
    <source>
        <dbReference type="SAM" id="MobiDB-lite"/>
    </source>
</evidence>
<feature type="compositionally biased region" description="Pro residues" evidence="1">
    <location>
        <begin position="1"/>
        <end position="12"/>
    </location>
</feature>
<feature type="compositionally biased region" description="Basic and acidic residues" evidence="1">
    <location>
        <begin position="420"/>
        <end position="443"/>
    </location>
</feature>
<feature type="compositionally biased region" description="Basic and acidic residues" evidence="1">
    <location>
        <begin position="134"/>
        <end position="153"/>
    </location>
</feature>
<feature type="region of interest" description="Disordered" evidence="1">
    <location>
        <begin position="230"/>
        <end position="255"/>
    </location>
</feature>
<feature type="compositionally biased region" description="Polar residues" evidence="1">
    <location>
        <begin position="245"/>
        <end position="254"/>
    </location>
</feature>
<reference evidence="3" key="1">
    <citation type="journal article" date="2019" name="Mol. Biol. Evol.">
        <title>Blast fungal genomes show frequent chromosomal changes, gene gains and losses, and effector gene turnover.</title>
        <authorList>
            <person name="Gomez Luciano L.B."/>
            <person name="Jason Tsai I."/>
            <person name="Chuma I."/>
            <person name="Tosa Y."/>
            <person name="Chen Y.H."/>
            <person name="Li J.Y."/>
            <person name="Li M.Y."/>
            <person name="Jade Lu M.Y."/>
            <person name="Nakayashiki H."/>
            <person name="Li W.H."/>
        </authorList>
    </citation>
    <scope>NUCLEOTIDE SEQUENCE</scope>
    <source>
        <strain evidence="3">NI907</strain>
    </source>
</reference>
<feature type="region of interest" description="Disordered" evidence="1">
    <location>
        <begin position="1"/>
        <end position="165"/>
    </location>
</feature>
<dbReference type="AlphaFoldDB" id="A0A6P8BHS0"/>
<proteinExistence type="predicted"/>
<dbReference type="GeneID" id="41956241"/>
<keyword evidence="2" id="KW-1185">Reference proteome</keyword>
<feature type="compositionally biased region" description="Basic residues" evidence="1">
    <location>
        <begin position="119"/>
        <end position="132"/>
    </location>
</feature>
<dbReference type="KEGG" id="pgri:PgNI_01253"/>
<accession>A0A6P8BHS0</accession>
<evidence type="ECO:0000313" key="3">
    <source>
        <dbReference type="RefSeq" id="XP_030986848.1"/>
    </source>
</evidence>